<dbReference type="RefSeq" id="WP_170119701.1">
    <property type="nucleotide sequence ID" value="NZ_QGDN01000001.1"/>
</dbReference>
<proteinExistence type="predicted"/>
<protein>
    <recommendedName>
        <fullName evidence="4">DUF3180 domain-containing protein</fullName>
    </recommendedName>
</protein>
<evidence type="ECO:0000313" key="3">
    <source>
        <dbReference type="Proteomes" id="UP000250028"/>
    </source>
</evidence>
<gene>
    <name evidence="2" type="ORF">SAMN04489750_0061</name>
</gene>
<keyword evidence="3" id="KW-1185">Reference proteome</keyword>
<sequence length="167" mass="17687">MIDLSEGVRIRYALIGAGVVLVLSFFGLRWWTSRGNSMPTNSWITVVVLLMIAAAVLVAGWEIRRYLRSSKKVAPPSPQRARATLVAAQACALAGSVFAGWYLAQVLVHIDRVSHGADRAPLILALVSGASATAVAVSGFVVQAWCRLPPEDEDSSGSANGYPAIPA</sequence>
<accession>A0A2Y8ZS99</accession>
<dbReference type="Proteomes" id="UP000250028">
    <property type="component" value="Unassembled WGS sequence"/>
</dbReference>
<name>A0A2Y8ZS99_9MICO</name>
<feature type="transmembrane region" description="Helical" evidence="1">
    <location>
        <begin position="123"/>
        <end position="146"/>
    </location>
</feature>
<keyword evidence="1" id="KW-0812">Transmembrane</keyword>
<evidence type="ECO:0000256" key="1">
    <source>
        <dbReference type="SAM" id="Phobius"/>
    </source>
</evidence>
<feature type="transmembrane region" description="Helical" evidence="1">
    <location>
        <begin position="12"/>
        <end position="31"/>
    </location>
</feature>
<dbReference type="AlphaFoldDB" id="A0A2Y8ZS99"/>
<feature type="transmembrane region" description="Helical" evidence="1">
    <location>
        <begin position="83"/>
        <end position="103"/>
    </location>
</feature>
<evidence type="ECO:0008006" key="4">
    <source>
        <dbReference type="Google" id="ProtNLM"/>
    </source>
</evidence>
<keyword evidence="1" id="KW-0472">Membrane</keyword>
<keyword evidence="1" id="KW-1133">Transmembrane helix</keyword>
<dbReference type="EMBL" id="UESZ01000001">
    <property type="protein sequence ID" value="SSA32797.1"/>
    <property type="molecule type" value="Genomic_DNA"/>
</dbReference>
<dbReference type="InterPro" id="IPR021517">
    <property type="entry name" value="DUF3180"/>
</dbReference>
<reference evidence="3" key="1">
    <citation type="submission" date="2016-10" db="EMBL/GenBank/DDBJ databases">
        <authorList>
            <person name="Varghese N."/>
            <person name="Submissions S."/>
        </authorList>
    </citation>
    <scope>NUCLEOTIDE SEQUENCE [LARGE SCALE GENOMIC DNA]</scope>
    <source>
        <strain evidence="3">DSM 22951</strain>
    </source>
</reference>
<organism evidence="2 3">
    <name type="scientific">Branchiibius hedensis</name>
    <dbReference type="NCBI Taxonomy" id="672460"/>
    <lineage>
        <taxon>Bacteria</taxon>
        <taxon>Bacillati</taxon>
        <taxon>Actinomycetota</taxon>
        <taxon>Actinomycetes</taxon>
        <taxon>Micrococcales</taxon>
        <taxon>Dermacoccaceae</taxon>
        <taxon>Branchiibius</taxon>
    </lineage>
</organism>
<evidence type="ECO:0000313" key="2">
    <source>
        <dbReference type="EMBL" id="SSA32797.1"/>
    </source>
</evidence>
<dbReference type="Pfam" id="PF11377">
    <property type="entry name" value="DUF3180"/>
    <property type="match status" value="1"/>
</dbReference>
<feature type="transmembrane region" description="Helical" evidence="1">
    <location>
        <begin position="43"/>
        <end position="63"/>
    </location>
</feature>